<keyword evidence="2" id="KW-1133">Transmembrane helix</keyword>
<organism evidence="4 5">
    <name type="scientific">Calothrix parietina FACHB-288</name>
    <dbReference type="NCBI Taxonomy" id="2692896"/>
    <lineage>
        <taxon>Bacteria</taxon>
        <taxon>Bacillati</taxon>
        <taxon>Cyanobacteriota</taxon>
        <taxon>Cyanophyceae</taxon>
        <taxon>Nostocales</taxon>
        <taxon>Calotrichaceae</taxon>
        <taxon>Calothrix</taxon>
    </lineage>
</organism>
<dbReference type="Pfam" id="PF14516">
    <property type="entry name" value="AAA_35"/>
    <property type="match status" value="1"/>
</dbReference>
<dbReference type="Gene3D" id="3.40.50.300">
    <property type="entry name" value="P-loop containing nucleotide triphosphate hydrolases"/>
    <property type="match status" value="1"/>
</dbReference>
<proteinExistence type="predicted"/>
<dbReference type="PANTHER" id="PTHR34800">
    <property type="entry name" value="TETRAPYRROLE-BINDING PROTEIN, CHLOROPLASTIC"/>
    <property type="match status" value="1"/>
</dbReference>
<dbReference type="EMBL" id="JACJQH010000041">
    <property type="protein sequence ID" value="MBD2198440.1"/>
    <property type="molecule type" value="Genomic_DNA"/>
</dbReference>
<feature type="compositionally biased region" description="Basic and acidic residues" evidence="1">
    <location>
        <begin position="537"/>
        <end position="580"/>
    </location>
</feature>
<dbReference type="PANTHER" id="PTHR34800:SF1">
    <property type="entry name" value="TETRAPYRROLE-BINDING PROTEIN, CHLOROPLASTIC"/>
    <property type="match status" value="1"/>
</dbReference>
<dbReference type="Proteomes" id="UP000658514">
    <property type="component" value="Unassembled WGS sequence"/>
</dbReference>
<dbReference type="InterPro" id="IPR027417">
    <property type="entry name" value="P-loop_NTPase"/>
</dbReference>
<evidence type="ECO:0000256" key="1">
    <source>
        <dbReference type="SAM" id="MobiDB-lite"/>
    </source>
</evidence>
<dbReference type="Gene3D" id="1.25.40.620">
    <property type="match status" value="1"/>
</dbReference>
<evidence type="ECO:0000313" key="5">
    <source>
        <dbReference type="Proteomes" id="UP000658514"/>
    </source>
</evidence>
<evidence type="ECO:0000313" key="4">
    <source>
        <dbReference type="EMBL" id="MBD2198440.1"/>
    </source>
</evidence>
<dbReference type="RefSeq" id="WP_190546206.1">
    <property type="nucleotide sequence ID" value="NZ_CAWPNO010000075.1"/>
</dbReference>
<name>A0ABR8AEH8_9CYAN</name>
<keyword evidence="2" id="KW-0812">Transmembrane</keyword>
<evidence type="ECO:0000256" key="2">
    <source>
        <dbReference type="SAM" id="Phobius"/>
    </source>
</evidence>
<dbReference type="CDD" id="cd16383">
    <property type="entry name" value="GUN4"/>
    <property type="match status" value="1"/>
</dbReference>
<reference evidence="4 5" key="1">
    <citation type="journal article" date="2020" name="ISME J.">
        <title>Comparative genomics reveals insights into cyanobacterial evolution and habitat adaptation.</title>
        <authorList>
            <person name="Chen M.Y."/>
            <person name="Teng W.K."/>
            <person name="Zhao L."/>
            <person name="Hu C.X."/>
            <person name="Zhou Y.K."/>
            <person name="Han B.P."/>
            <person name="Song L.R."/>
            <person name="Shu W.S."/>
        </authorList>
    </citation>
    <scope>NUCLEOTIDE SEQUENCE [LARGE SCALE GENOMIC DNA]</scope>
    <source>
        <strain evidence="4 5">FACHB-288</strain>
    </source>
</reference>
<feature type="compositionally biased region" description="Basic and acidic residues" evidence="1">
    <location>
        <begin position="602"/>
        <end position="628"/>
    </location>
</feature>
<evidence type="ECO:0000259" key="3">
    <source>
        <dbReference type="Pfam" id="PF05419"/>
    </source>
</evidence>
<keyword evidence="5" id="KW-1185">Reference proteome</keyword>
<dbReference type="SUPFAM" id="SSF52540">
    <property type="entry name" value="P-loop containing nucleoside triphosphate hydrolases"/>
    <property type="match status" value="1"/>
</dbReference>
<sequence length="1008" mass="115191">MTNDQYIFSGSLPENASTYVTRQADGDLYAGLKAGKFCYVLNSRQSGKSSLRVRTMQRLREEGVQCAAIDLSAGGVQNVPPEQWYADLIDNLIENFDLDVDFGDWWEANQLNSLVTRFRKFLEEILLVEVKENIVIFIDEIDSVLSLKFPTDDFFALIRACYNKRVDNPEYNRLTFCLLGVTSPSNLIEDKQRTPFNIGQAISLTGFQLHEVEPLAKGMSERFSHSQAVMEEILYWTGGQPFLTQKLCQLMIEESLQDNSRTVEQVVKSRIIENWESQDEPEHLRTIQARILRDEQRAGYLLELYQQIRLRDEQSEIKADDTLEQSELQLSGLVFRQQNNLRVYNRIYQEVFNRDWIDKQLKNLRPYSENFRFWVASEGKDTSRLLRGKALEEAEVWAKDKSLSYQDRQFLAASKEQEIQEEIAAKEKEAALERERKDKEAAESRNELLSEANRKSQKQIRNGAAILFVAVFIAVILGVFAAREGNKALQAQKRFEDANTKAQQANTKTQEAEQKVIALQQQAQQVQKIADGAKQEAQKATEKAKEEQKKADDANQKATAAREEAKNAQIKADEANKQAKVEQQNAEEAQKNAAEANQQATKAKEQAKVEQRKAEEAQKNADDAKRQAQVAKKEAENLQAKLADAKKDVENVQKLSELAGELRNANLTSESDEALRLAGLSFNVKDYNLKQALLLASSSQAYQHLKKWDEAEKEIQESNIFLAQADKSINSSEGLQIQVLVNKVKGNLISEKKEINQAIEFYESAFKILSNYQEQTSPFIKSNQLLAAEDVESVHRNLLKLLSTNTSAAELRVRVEQFLRDHLYAQLEYSLKAQNWQAADYQTYQLMLNIAKREEQRYLNLDDINNFSCPDLKTIDQLWVNNSDKRFGFSVQKEIWISMGHRLGIKPEEWNAKDHENFLRIAKVVGWYVDKKTREEETGSRDGYWVSYNEHLMRIKNDMSYSYGRGSLPWIVSRSIIITKTSSSSGGVGFAIPGEPTIFLSRVATCKV</sequence>
<feature type="compositionally biased region" description="Basic and acidic residues" evidence="1">
    <location>
        <begin position="430"/>
        <end position="454"/>
    </location>
</feature>
<keyword evidence="2" id="KW-0472">Membrane</keyword>
<dbReference type="SUPFAM" id="SSF140869">
    <property type="entry name" value="GUN4-like"/>
    <property type="match status" value="1"/>
</dbReference>
<accession>A0ABR8AEH8</accession>
<gene>
    <name evidence="4" type="ORF">H6G24_23630</name>
</gene>
<dbReference type="Gene3D" id="1.10.10.1770">
    <property type="entry name" value="Gun4-like"/>
    <property type="match status" value="1"/>
</dbReference>
<dbReference type="InterPro" id="IPR008629">
    <property type="entry name" value="GUN4-like"/>
</dbReference>
<comment type="caution">
    <text evidence="4">The sequence shown here is derived from an EMBL/GenBank/DDBJ whole genome shotgun (WGS) entry which is preliminary data.</text>
</comment>
<feature type="compositionally biased region" description="Low complexity" evidence="1">
    <location>
        <begin position="581"/>
        <end position="601"/>
    </location>
</feature>
<feature type="region of interest" description="Disordered" evidence="1">
    <location>
        <begin position="537"/>
        <end position="628"/>
    </location>
</feature>
<dbReference type="InterPro" id="IPR037215">
    <property type="entry name" value="GUN4-like_sf"/>
</dbReference>
<feature type="domain" description="GUN4-like" evidence="3">
    <location>
        <begin position="822"/>
        <end position="934"/>
    </location>
</feature>
<dbReference type="Pfam" id="PF05419">
    <property type="entry name" value="GUN4"/>
    <property type="match status" value="1"/>
</dbReference>
<feature type="transmembrane region" description="Helical" evidence="2">
    <location>
        <begin position="464"/>
        <end position="482"/>
    </location>
</feature>
<protein>
    <submittedName>
        <fullName evidence="4">AAA-like domain-containing protein</fullName>
    </submittedName>
</protein>
<feature type="region of interest" description="Disordered" evidence="1">
    <location>
        <begin position="430"/>
        <end position="455"/>
    </location>
</feature>